<accession>A0ACB9M5F4</accession>
<dbReference type="EMBL" id="CM042889">
    <property type="protein sequence ID" value="KAI4318604.1"/>
    <property type="molecule type" value="Genomic_DNA"/>
</dbReference>
<organism evidence="1 2">
    <name type="scientific">Melastoma candidum</name>
    <dbReference type="NCBI Taxonomy" id="119954"/>
    <lineage>
        <taxon>Eukaryota</taxon>
        <taxon>Viridiplantae</taxon>
        <taxon>Streptophyta</taxon>
        <taxon>Embryophyta</taxon>
        <taxon>Tracheophyta</taxon>
        <taxon>Spermatophyta</taxon>
        <taxon>Magnoliopsida</taxon>
        <taxon>eudicotyledons</taxon>
        <taxon>Gunneridae</taxon>
        <taxon>Pentapetalae</taxon>
        <taxon>rosids</taxon>
        <taxon>malvids</taxon>
        <taxon>Myrtales</taxon>
        <taxon>Melastomataceae</taxon>
        <taxon>Melastomatoideae</taxon>
        <taxon>Melastomateae</taxon>
        <taxon>Melastoma</taxon>
    </lineage>
</organism>
<gene>
    <name evidence="1" type="ORF">MLD38_032284</name>
</gene>
<dbReference type="Proteomes" id="UP001057402">
    <property type="component" value="Chromosome 10"/>
</dbReference>
<sequence>MAKEEEVLKKIELTVCVDCCDGCKKKVKKALQSVEGVLKTEINPQQQRVTVFGNVDPKVLIGRLARVGKQAEVWTQNAASVTNKKNDQSLKEKSNDKQVQTNSFMTKGVVKEPVGTANGEEGKDKTTKKNSEEPKNTVSHPGSETVLLSKTDFNGFMSVPPTLLQCDPNQKASGNQYIYLLQAQPMGIPVLLSPQMMPNMPYYAVCSYVAPVTATANPACYAQQNYTVERQSEAQMPLNRVGDYFNDENTMGCHVM</sequence>
<evidence type="ECO:0000313" key="2">
    <source>
        <dbReference type="Proteomes" id="UP001057402"/>
    </source>
</evidence>
<evidence type="ECO:0000313" key="1">
    <source>
        <dbReference type="EMBL" id="KAI4318604.1"/>
    </source>
</evidence>
<keyword evidence="2" id="KW-1185">Reference proteome</keyword>
<comment type="caution">
    <text evidence="1">The sequence shown here is derived from an EMBL/GenBank/DDBJ whole genome shotgun (WGS) entry which is preliminary data.</text>
</comment>
<reference evidence="2" key="1">
    <citation type="journal article" date="2023" name="Front. Plant Sci.">
        <title>Chromosomal-level genome assembly of Melastoma candidum provides insights into trichome evolution.</title>
        <authorList>
            <person name="Zhong Y."/>
            <person name="Wu W."/>
            <person name="Sun C."/>
            <person name="Zou P."/>
            <person name="Liu Y."/>
            <person name="Dai S."/>
            <person name="Zhou R."/>
        </authorList>
    </citation>
    <scope>NUCLEOTIDE SEQUENCE [LARGE SCALE GENOMIC DNA]</scope>
</reference>
<proteinExistence type="predicted"/>
<name>A0ACB9M5F4_9MYRT</name>
<protein>
    <submittedName>
        <fullName evidence="1">Uncharacterized protein</fullName>
    </submittedName>
</protein>